<dbReference type="InterPro" id="IPR036396">
    <property type="entry name" value="Cyt_P450_sf"/>
</dbReference>
<comment type="cofactor">
    <cofactor evidence="1 7">
        <name>heme</name>
        <dbReference type="ChEBI" id="CHEBI:30413"/>
    </cofactor>
</comment>
<organism evidence="8 9">
    <name type="scientific">Aspergillus udagawae</name>
    <dbReference type="NCBI Taxonomy" id="91492"/>
    <lineage>
        <taxon>Eukaryota</taxon>
        <taxon>Fungi</taxon>
        <taxon>Dikarya</taxon>
        <taxon>Ascomycota</taxon>
        <taxon>Pezizomycotina</taxon>
        <taxon>Eurotiomycetes</taxon>
        <taxon>Eurotiomycetidae</taxon>
        <taxon>Eurotiales</taxon>
        <taxon>Aspergillaceae</taxon>
        <taxon>Aspergillus</taxon>
        <taxon>Aspergillus subgen. Fumigati</taxon>
    </lineage>
</organism>
<dbReference type="GO" id="GO:0019748">
    <property type="term" value="P:secondary metabolic process"/>
    <property type="evidence" value="ECO:0007669"/>
    <property type="project" value="UniProtKB-ARBA"/>
</dbReference>
<dbReference type="SUPFAM" id="SSF48264">
    <property type="entry name" value="Cytochrome P450"/>
    <property type="match status" value="1"/>
</dbReference>
<reference evidence="8 9" key="1">
    <citation type="submission" date="2020-01" db="EMBL/GenBank/DDBJ databases">
        <title>Draft genome sequence of Aspergillus udagawae IFM 46972.</title>
        <authorList>
            <person name="Takahashi H."/>
            <person name="Yaguchi T."/>
        </authorList>
    </citation>
    <scope>NUCLEOTIDE SEQUENCE [LARGE SCALE GENOMIC DNA]</scope>
    <source>
        <strain evidence="8 9">IFM 46972</strain>
    </source>
</reference>
<keyword evidence="6" id="KW-0503">Monooxygenase</keyword>
<keyword evidence="5 7" id="KW-0408">Iron</keyword>
<dbReference type="PANTHER" id="PTHR46206">
    <property type="entry name" value="CYTOCHROME P450"/>
    <property type="match status" value="1"/>
</dbReference>
<evidence type="ECO:0000256" key="2">
    <source>
        <dbReference type="ARBA" id="ARBA00010617"/>
    </source>
</evidence>
<dbReference type="AlphaFoldDB" id="A0A8H3RZ33"/>
<dbReference type="InterPro" id="IPR002403">
    <property type="entry name" value="Cyt_P450_E_grp-IV"/>
</dbReference>
<feature type="binding site" description="axial binding residue" evidence="7">
    <location>
        <position position="529"/>
    </location>
    <ligand>
        <name>heme</name>
        <dbReference type="ChEBI" id="CHEBI:30413"/>
    </ligand>
    <ligandPart>
        <name>Fe</name>
        <dbReference type="ChEBI" id="CHEBI:18248"/>
    </ligandPart>
</feature>
<dbReference type="GO" id="GO:0016705">
    <property type="term" value="F:oxidoreductase activity, acting on paired donors, with incorporation or reduction of molecular oxygen"/>
    <property type="evidence" value="ECO:0007669"/>
    <property type="project" value="InterPro"/>
</dbReference>
<dbReference type="Pfam" id="PF00067">
    <property type="entry name" value="p450"/>
    <property type="match status" value="1"/>
</dbReference>
<evidence type="ECO:0000256" key="6">
    <source>
        <dbReference type="ARBA" id="ARBA00023033"/>
    </source>
</evidence>
<evidence type="ECO:0000256" key="3">
    <source>
        <dbReference type="ARBA" id="ARBA00022723"/>
    </source>
</evidence>
<accession>A0A8H3RZ33</accession>
<comment type="similarity">
    <text evidence="2">Belongs to the cytochrome P450 family.</text>
</comment>
<dbReference type="PANTHER" id="PTHR46206:SF7">
    <property type="entry name" value="P450, PUTATIVE (EUROFUNG)-RELATED"/>
    <property type="match status" value="1"/>
</dbReference>
<comment type="caution">
    <text evidence="8">The sequence shown here is derived from an EMBL/GenBank/DDBJ whole genome shotgun (WGS) entry which is preliminary data.</text>
</comment>
<keyword evidence="3 7" id="KW-0479">Metal-binding</keyword>
<protein>
    <submittedName>
        <fullName evidence="8">Ent-kaurene oxidase</fullName>
    </submittedName>
</protein>
<dbReference type="InterPro" id="IPR001128">
    <property type="entry name" value="Cyt_P450"/>
</dbReference>
<dbReference type="GO" id="GO:0004497">
    <property type="term" value="F:monooxygenase activity"/>
    <property type="evidence" value="ECO:0007669"/>
    <property type="project" value="UniProtKB-KW"/>
</dbReference>
<feature type="non-terminal residue" evidence="8">
    <location>
        <position position="588"/>
    </location>
</feature>
<proteinExistence type="inferred from homology"/>
<keyword evidence="4" id="KW-0560">Oxidoreductase</keyword>
<dbReference type="GO" id="GO:0020037">
    <property type="term" value="F:heme binding"/>
    <property type="evidence" value="ECO:0007669"/>
    <property type="project" value="InterPro"/>
</dbReference>
<evidence type="ECO:0000313" key="8">
    <source>
        <dbReference type="EMBL" id="GFF45811.1"/>
    </source>
</evidence>
<gene>
    <name evidence="8" type="ORF">IFM46972_07893</name>
</gene>
<dbReference type="EMBL" id="BLKC01000063">
    <property type="protein sequence ID" value="GFF45811.1"/>
    <property type="molecule type" value="Genomic_DNA"/>
</dbReference>
<evidence type="ECO:0000256" key="1">
    <source>
        <dbReference type="ARBA" id="ARBA00001971"/>
    </source>
</evidence>
<keyword evidence="7" id="KW-0349">Heme</keyword>
<evidence type="ECO:0000313" key="9">
    <source>
        <dbReference type="Proteomes" id="UP000465221"/>
    </source>
</evidence>
<evidence type="ECO:0000256" key="5">
    <source>
        <dbReference type="ARBA" id="ARBA00023004"/>
    </source>
</evidence>
<dbReference type="CDD" id="cd11041">
    <property type="entry name" value="CYP503A1-like"/>
    <property type="match status" value="1"/>
</dbReference>
<dbReference type="GO" id="GO:0005506">
    <property type="term" value="F:iron ion binding"/>
    <property type="evidence" value="ECO:0007669"/>
    <property type="project" value="InterPro"/>
</dbReference>
<dbReference type="Proteomes" id="UP000465221">
    <property type="component" value="Unassembled WGS sequence"/>
</dbReference>
<evidence type="ECO:0000256" key="7">
    <source>
        <dbReference type="PIRSR" id="PIRSR602403-1"/>
    </source>
</evidence>
<evidence type="ECO:0000256" key="4">
    <source>
        <dbReference type="ARBA" id="ARBA00023002"/>
    </source>
</evidence>
<dbReference type="PRINTS" id="PR00465">
    <property type="entry name" value="EP450IV"/>
</dbReference>
<sequence length="588" mass="66975">FTCLAGCTDRNAPPYRCISRASLVLPPSPYATTLLIYFHSASSYQSIVGWSIISTASHHQIVKFSVMADQTLELPCWPFALLLSSSLYFYHYPPGEGSVKIPTVRFSHFLPDFINRLMFIFVAPYLIKYGYEKYRDQPYRVLKADGDLLVLPPKYLPEIRHLPPSKLSGVDAQFENILGKYTNVLIDSHLPVKTVHKGLTPAIGRVLPRLLDELQFAFQVEVPDCDGVSNSILISSASTRLTTAVDRWVSVNLYDMILGLVTRATSRVIVGGNICRNPQWLKTVTSYTINLGVTVILLRPFPNFMRPLVAKVLPSVKKLRTQLRFVQKELFIPMILARRNAEMHDSAYEKPDDFLQWMMDLAEDDFDKDPANISQMLLIVMALAVVHTSSMLMTHAIYDLLIRPEYIEPLREEVRETLKDGWDKVTQASFASQRRLDSFMRESQRFNPTGELSTHRMVMEKMVLSDGLVLEKGTHICFPSKPMGMDDSIIEDALTFKGFRWCEDPEARSTSLVSISPSNMHFGYGRQACPGRFFAVNTNKAVLSRLIADYEFKFEDDNNNKRPRNLTLGEQIMPNMHTKILLRKRDVV</sequence>
<name>A0A8H3RZ33_9EURO</name>
<dbReference type="Gene3D" id="1.10.630.10">
    <property type="entry name" value="Cytochrome P450"/>
    <property type="match status" value="1"/>
</dbReference>